<dbReference type="Pfam" id="PF02321">
    <property type="entry name" value="OEP"/>
    <property type="match status" value="2"/>
</dbReference>
<keyword evidence="2" id="KW-1134">Transmembrane beta strand</keyword>
<dbReference type="Gene3D" id="1.20.1600.10">
    <property type="entry name" value="Outer membrane efflux proteins (OEP)"/>
    <property type="match status" value="1"/>
</dbReference>
<accession>A0ABP8NW61</accession>
<dbReference type="InterPro" id="IPR003423">
    <property type="entry name" value="OMP_efflux"/>
</dbReference>
<keyword evidence="2" id="KW-0812">Transmembrane</keyword>
<comment type="caution">
    <text evidence="5">The sequence shown here is derived from an EMBL/GenBank/DDBJ whole genome shotgun (WGS) entry which is preliminary data.</text>
</comment>
<reference evidence="6" key="1">
    <citation type="journal article" date="2019" name="Int. J. Syst. Evol. Microbiol.">
        <title>The Global Catalogue of Microorganisms (GCM) 10K type strain sequencing project: providing services to taxonomists for standard genome sequencing and annotation.</title>
        <authorList>
            <consortium name="The Broad Institute Genomics Platform"/>
            <consortium name="The Broad Institute Genome Sequencing Center for Infectious Disease"/>
            <person name="Wu L."/>
            <person name="Ma J."/>
        </authorList>
    </citation>
    <scope>NUCLEOTIDE SEQUENCE [LARGE SCALE GENOMIC DNA]</scope>
    <source>
        <strain evidence="6">JCM 17759</strain>
    </source>
</reference>
<name>A0ABP8NW61_9BACT</name>
<comment type="similarity">
    <text evidence="1 2">Belongs to the outer membrane factor (OMF) (TC 1.B.17) family.</text>
</comment>
<keyword evidence="6" id="KW-1185">Reference proteome</keyword>
<keyword evidence="2" id="KW-0472">Membrane</keyword>
<dbReference type="InterPro" id="IPR010131">
    <property type="entry name" value="MdtP/NodT-like"/>
</dbReference>
<feature type="region of interest" description="Disordered" evidence="4">
    <location>
        <begin position="56"/>
        <end position="96"/>
    </location>
</feature>
<feature type="region of interest" description="Disordered" evidence="4">
    <location>
        <begin position="118"/>
        <end position="144"/>
    </location>
</feature>
<dbReference type="SUPFAM" id="SSF56954">
    <property type="entry name" value="Outer membrane efflux proteins (OEP)"/>
    <property type="match status" value="1"/>
</dbReference>
<dbReference type="EMBL" id="BAABGA010000120">
    <property type="protein sequence ID" value="GAA4472748.1"/>
    <property type="molecule type" value="Genomic_DNA"/>
</dbReference>
<keyword evidence="2" id="KW-0564">Palmitate</keyword>
<dbReference type="PANTHER" id="PTHR30203:SF30">
    <property type="entry name" value="OUTER MEMBRANE PROTEIN-RELATED"/>
    <property type="match status" value="1"/>
</dbReference>
<proteinExistence type="inferred from homology"/>
<dbReference type="PANTHER" id="PTHR30203">
    <property type="entry name" value="OUTER MEMBRANE CATION EFFLUX PROTEIN"/>
    <property type="match status" value="1"/>
</dbReference>
<sequence length="599" mass="65874">MNLLIKFPRTKLKNVAISTAVVTSFLVVLPSCSVPPLRRAQPGPTMPENYNLNTQWINSASTGDPDAADPDIVSQSDASSLPEHLVDADESPSESKSLLGPFKLASFVKPASALKLNEADDSADNTSPVKDQTDYLSDLPGGSGVGPNPMEIGYDAVEIGISNWENSSQVPRFEFFNDPYLTGLIHQALTGNQELKILNEEIQIASNEVQARSGEYLPFVTLGAGAGVEKSSAYSREGAVEEHLDARGKSFPDPLPDFLVATNVSWEIDIWRKLRNARDAACLRYLGSIDGRNYIVTRMVAEVAENYFELLALDNQLLTLDKTIEIQQRSLETSQQMKDAGRGTELAVQRFLAEVRKNQSEKLIIQQRIVEAENRINFLLGRYPQPVQRSSVEYIDLDLHTLSAGVPAQLLRNRSDIRQAERELAAAGLDVKVARARFYPSLNLSAGVGYRAFDAGYLFSTPESLIYNVAGDLVAPLINKKAIKAAYRSANAQQLQAVYDYQRTVLNAYTEVVNQLSKVDNYAKSIEIKKRQLESLEASVDSATKLFQNARAEYMEVLLAQRDMMEAKMVLIDTKQEQLAATVNAYQALGGGGALTGVN</sequence>
<dbReference type="RefSeq" id="WP_345328360.1">
    <property type="nucleotide sequence ID" value="NZ_BAABGA010000120.1"/>
</dbReference>
<protein>
    <submittedName>
        <fullName evidence="5">TolC family protein</fullName>
    </submittedName>
</protein>
<gene>
    <name evidence="5" type="ORF">GCM10023156_69770</name>
</gene>
<evidence type="ECO:0000313" key="6">
    <source>
        <dbReference type="Proteomes" id="UP001500840"/>
    </source>
</evidence>
<keyword evidence="3" id="KW-0175">Coiled coil</keyword>
<organism evidence="5 6">
    <name type="scientific">Novipirellula rosea</name>
    <dbReference type="NCBI Taxonomy" id="1031540"/>
    <lineage>
        <taxon>Bacteria</taxon>
        <taxon>Pseudomonadati</taxon>
        <taxon>Planctomycetota</taxon>
        <taxon>Planctomycetia</taxon>
        <taxon>Pirellulales</taxon>
        <taxon>Pirellulaceae</taxon>
        <taxon>Novipirellula</taxon>
    </lineage>
</organism>
<evidence type="ECO:0000256" key="3">
    <source>
        <dbReference type="SAM" id="Coils"/>
    </source>
</evidence>
<evidence type="ECO:0000256" key="4">
    <source>
        <dbReference type="SAM" id="MobiDB-lite"/>
    </source>
</evidence>
<evidence type="ECO:0000256" key="1">
    <source>
        <dbReference type="ARBA" id="ARBA00007613"/>
    </source>
</evidence>
<dbReference type="Proteomes" id="UP001500840">
    <property type="component" value="Unassembled WGS sequence"/>
</dbReference>
<dbReference type="Gene3D" id="2.20.200.10">
    <property type="entry name" value="Outer membrane efflux proteins (OEP)"/>
    <property type="match status" value="1"/>
</dbReference>
<feature type="coiled-coil region" evidence="3">
    <location>
        <begin position="519"/>
        <end position="553"/>
    </location>
</feature>
<keyword evidence="2" id="KW-0449">Lipoprotein</keyword>
<evidence type="ECO:0000256" key="2">
    <source>
        <dbReference type="RuleBase" id="RU362097"/>
    </source>
</evidence>
<evidence type="ECO:0000313" key="5">
    <source>
        <dbReference type="EMBL" id="GAA4472748.1"/>
    </source>
</evidence>
<dbReference type="NCBIfam" id="TIGR01845">
    <property type="entry name" value="outer_NodT"/>
    <property type="match status" value="1"/>
</dbReference>
<comment type="subcellular location">
    <subcellularLocation>
        <location evidence="2">Cell membrane</location>
        <topology evidence="2">Lipid-anchor</topology>
    </subcellularLocation>
</comment>